<dbReference type="GO" id="GO:0019646">
    <property type="term" value="P:aerobic electron transport chain"/>
    <property type="evidence" value="ECO:0007669"/>
    <property type="project" value="TreeGrafter"/>
</dbReference>
<dbReference type="AlphaFoldDB" id="A0A3S3AJU5"/>
<comment type="caution">
    <text evidence="8">The sequence shown here is derived from an EMBL/GenBank/DDBJ whole genome shotgun (WGS) entry which is preliminary data.</text>
</comment>
<dbReference type="Pfam" id="PF07992">
    <property type="entry name" value="Pyr_redox_2"/>
    <property type="match status" value="1"/>
</dbReference>
<dbReference type="GO" id="GO:0003955">
    <property type="term" value="F:NAD(P)H dehydrogenase (quinone) activity"/>
    <property type="evidence" value="ECO:0007669"/>
    <property type="project" value="TreeGrafter"/>
</dbReference>
<evidence type="ECO:0000256" key="6">
    <source>
        <dbReference type="SAM" id="MobiDB-lite"/>
    </source>
</evidence>
<comment type="cofactor">
    <cofactor evidence="1">
        <name>FAD</name>
        <dbReference type="ChEBI" id="CHEBI:57692"/>
    </cofactor>
</comment>
<dbReference type="OrthoDB" id="9784880at2"/>
<evidence type="ECO:0000256" key="3">
    <source>
        <dbReference type="ARBA" id="ARBA00022630"/>
    </source>
</evidence>
<evidence type="ECO:0000256" key="1">
    <source>
        <dbReference type="ARBA" id="ARBA00001974"/>
    </source>
</evidence>
<dbReference type="PANTHER" id="PTHR42913">
    <property type="entry name" value="APOPTOSIS-INDUCING FACTOR 1"/>
    <property type="match status" value="1"/>
</dbReference>
<evidence type="ECO:0000313" key="9">
    <source>
        <dbReference type="Proteomes" id="UP000284333"/>
    </source>
</evidence>
<dbReference type="EMBL" id="RKLN01000004">
    <property type="protein sequence ID" value="RVW02308.1"/>
    <property type="molecule type" value="Genomic_DNA"/>
</dbReference>
<dbReference type="Proteomes" id="UP000284333">
    <property type="component" value="Unassembled WGS sequence"/>
</dbReference>
<dbReference type="PRINTS" id="PR00469">
    <property type="entry name" value="PNDRDTASEII"/>
</dbReference>
<proteinExistence type="inferred from homology"/>
<feature type="region of interest" description="Disordered" evidence="6">
    <location>
        <begin position="389"/>
        <end position="415"/>
    </location>
</feature>
<feature type="domain" description="FAD/NAD(P)-binding" evidence="7">
    <location>
        <begin position="17"/>
        <end position="295"/>
    </location>
</feature>
<evidence type="ECO:0000259" key="7">
    <source>
        <dbReference type="Pfam" id="PF07992"/>
    </source>
</evidence>
<protein>
    <submittedName>
        <fullName evidence="8">Dehydrogenase</fullName>
    </submittedName>
</protein>
<sequence length="415" mass="43946">MTQSQRPTTQSQRPRHRVVVVGAGYAGVLATNRILASRGRHRGEDPARDCRVTVINPRDEFIERIRLHEVVAGARPSAAVPLRQVLHQDAEVLVGTVHEIDPAAQCVRVGVAGTVVPYDTLVYAVGSNTARSVPGMDERAHHAGDSAAAERLRKELAALAPGSAVRVVGGGSTAVEIVSEVAAARPDLVVDIVAAGSVLGYMRSPARRRILRALDGLGVTRHEGAQVTRVGERELVLADGRVLDFDVCVWAASFEVPDLARRSGLATDAVGRLRVDATLTSLDHPDIVGAGDAVVAPPEVGSHLRMACAVALPLGGHVADTVLARIRGEQRPTLSLGFALQCMSLGRKAGYLQFVRADDSPRPIGVSGRLGAVAKEAICKMTVDKLRAERTRPGAYKAPKGPKPVPQPLSEEVAR</sequence>
<dbReference type="RefSeq" id="WP_127947438.1">
    <property type="nucleotide sequence ID" value="NZ_RKLN01000004.1"/>
</dbReference>
<dbReference type="InterPro" id="IPR023753">
    <property type="entry name" value="FAD/NAD-binding_dom"/>
</dbReference>
<organism evidence="8 9">
    <name type="scientific">Rhodococcus spongiicola</name>
    <dbReference type="NCBI Taxonomy" id="2487352"/>
    <lineage>
        <taxon>Bacteria</taxon>
        <taxon>Bacillati</taxon>
        <taxon>Actinomycetota</taxon>
        <taxon>Actinomycetes</taxon>
        <taxon>Mycobacteriales</taxon>
        <taxon>Nocardiaceae</taxon>
        <taxon>Rhodococcus</taxon>
    </lineage>
</organism>
<dbReference type="PANTHER" id="PTHR42913:SF3">
    <property type="entry name" value="64 KDA MITOCHONDRIAL NADH DEHYDROGENASE (EUROFUNG)"/>
    <property type="match status" value="1"/>
</dbReference>
<dbReference type="InterPro" id="IPR051169">
    <property type="entry name" value="NADH-Q_oxidoreductase"/>
</dbReference>
<keyword evidence="5" id="KW-0560">Oxidoreductase</keyword>
<keyword evidence="4" id="KW-0274">FAD</keyword>
<evidence type="ECO:0000256" key="2">
    <source>
        <dbReference type="ARBA" id="ARBA00005272"/>
    </source>
</evidence>
<evidence type="ECO:0000256" key="4">
    <source>
        <dbReference type="ARBA" id="ARBA00022827"/>
    </source>
</evidence>
<evidence type="ECO:0000256" key="5">
    <source>
        <dbReference type="ARBA" id="ARBA00023002"/>
    </source>
</evidence>
<comment type="similarity">
    <text evidence="2">Belongs to the NADH dehydrogenase family.</text>
</comment>
<keyword evidence="9" id="KW-1185">Reference proteome</keyword>
<evidence type="ECO:0000313" key="8">
    <source>
        <dbReference type="EMBL" id="RVW02308.1"/>
    </source>
</evidence>
<dbReference type="SUPFAM" id="SSF51905">
    <property type="entry name" value="FAD/NAD(P)-binding domain"/>
    <property type="match status" value="1"/>
</dbReference>
<gene>
    <name evidence="8" type="ORF">EF834_11885</name>
</gene>
<reference evidence="8 9" key="1">
    <citation type="submission" date="2018-11" db="EMBL/GenBank/DDBJ databases">
        <title>Rhodococcus spongicola sp. nov. and Rhodococcus xishaensis sp. nov. from marine sponges.</title>
        <authorList>
            <person name="Li L."/>
            <person name="Lin H.W."/>
        </authorList>
    </citation>
    <scope>NUCLEOTIDE SEQUENCE [LARGE SCALE GENOMIC DNA]</scope>
    <source>
        <strain evidence="8 9">LHW50502</strain>
    </source>
</reference>
<dbReference type="InterPro" id="IPR036188">
    <property type="entry name" value="FAD/NAD-bd_sf"/>
</dbReference>
<name>A0A3S3AJU5_9NOCA</name>
<keyword evidence="3" id="KW-0285">Flavoprotein</keyword>
<dbReference type="Gene3D" id="3.50.50.100">
    <property type="match status" value="1"/>
</dbReference>
<accession>A0A3S3AJU5</accession>